<keyword evidence="6" id="KW-0812">Transmembrane</keyword>
<dbReference type="OrthoDB" id="9801841at2"/>
<feature type="transmembrane region" description="Helical" evidence="6">
    <location>
        <begin position="336"/>
        <end position="354"/>
    </location>
</feature>
<keyword evidence="1" id="KW-0808">Transferase</keyword>
<proteinExistence type="predicted"/>
<dbReference type="RefSeq" id="WP_146650939.1">
    <property type="nucleotide sequence ID" value="NZ_CP012333.1"/>
</dbReference>
<dbReference type="InterPro" id="IPR000719">
    <property type="entry name" value="Prot_kinase_dom"/>
</dbReference>
<evidence type="ECO:0000259" key="7">
    <source>
        <dbReference type="PROSITE" id="PS50011"/>
    </source>
</evidence>
<keyword evidence="2" id="KW-0547">Nucleotide-binding</keyword>
<evidence type="ECO:0000256" key="1">
    <source>
        <dbReference type="ARBA" id="ARBA00022679"/>
    </source>
</evidence>
<keyword evidence="6" id="KW-1133">Transmembrane helix</keyword>
<evidence type="ECO:0000256" key="3">
    <source>
        <dbReference type="ARBA" id="ARBA00022777"/>
    </source>
</evidence>
<dbReference type="InterPro" id="IPR011009">
    <property type="entry name" value="Kinase-like_dom_sf"/>
</dbReference>
<name>A0A0K1Q171_9BACT</name>
<evidence type="ECO:0000313" key="9">
    <source>
        <dbReference type="Proteomes" id="UP000064967"/>
    </source>
</evidence>
<dbReference type="EMBL" id="CP012333">
    <property type="protein sequence ID" value="AKU99487.1"/>
    <property type="molecule type" value="Genomic_DNA"/>
</dbReference>
<dbReference type="PANTHER" id="PTHR43289">
    <property type="entry name" value="MITOGEN-ACTIVATED PROTEIN KINASE KINASE KINASE 20-RELATED"/>
    <property type="match status" value="1"/>
</dbReference>
<dbReference type="Pfam" id="PF00069">
    <property type="entry name" value="Pkinase"/>
    <property type="match status" value="1"/>
</dbReference>
<dbReference type="Gene3D" id="3.30.200.20">
    <property type="entry name" value="Phosphorylase Kinase, domain 1"/>
    <property type="match status" value="1"/>
</dbReference>
<reference evidence="8 9" key="1">
    <citation type="submission" date="2015-08" db="EMBL/GenBank/DDBJ databases">
        <authorList>
            <person name="Babu N.S."/>
            <person name="Beckwith C.J."/>
            <person name="Beseler K.G."/>
            <person name="Brison A."/>
            <person name="Carone J.V."/>
            <person name="Caskin T.P."/>
            <person name="Diamond M."/>
            <person name="Durham M.E."/>
            <person name="Foxe J.M."/>
            <person name="Go M."/>
            <person name="Henderson B.A."/>
            <person name="Jones I.B."/>
            <person name="McGettigan J.A."/>
            <person name="Micheletti S.J."/>
            <person name="Nasrallah M.E."/>
            <person name="Ortiz D."/>
            <person name="Piller C.R."/>
            <person name="Privatt S.R."/>
            <person name="Schneider S.L."/>
            <person name="Sharp S."/>
            <person name="Smith T.C."/>
            <person name="Stanton J.D."/>
            <person name="Ullery H.E."/>
            <person name="Wilson R.J."/>
            <person name="Serrano M.G."/>
            <person name="Buck G."/>
            <person name="Lee V."/>
            <person name="Wang Y."/>
            <person name="Carvalho R."/>
            <person name="Voegtly L."/>
            <person name="Shi R."/>
            <person name="Duckworth R."/>
            <person name="Johnson A."/>
            <person name="Loviza R."/>
            <person name="Walstead R."/>
            <person name="Shah Z."/>
            <person name="Kiflezghi M."/>
            <person name="Wade K."/>
            <person name="Ball S.L."/>
            <person name="Bradley K.W."/>
            <person name="Asai D.J."/>
            <person name="Bowman C.A."/>
            <person name="Russell D.A."/>
            <person name="Pope W.H."/>
            <person name="Jacobs-Sera D."/>
            <person name="Hendrix R.W."/>
            <person name="Hatfull G.F."/>
        </authorList>
    </citation>
    <scope>NUCLEOTIDE SEQUENCE [LARGE SCALE GENOMIC DNA]</scope>
    <source>
        <strain evidence="8 9">DSM 27648</strain>
    </source>
</reference>
<organism evidence="8 9">
    <name type="scientific">Labilithrix luteola</name>
    <dbReference type="NCBI Taxonomy" id="1391654"/>
    <lineage>
        <taxon>Bacteria</taxon>
        <taxon>Pseudomonadati</taxon>
        <taxon>Myxococcota</taxon>
        <taxon>Polyangia</taxon>
        <taxon>Polyangiales</taxon>
        <taxon>Labilitrichaceae</taxon>
        <taxon>Labilithrix</taxon>
    </lineage>
</organism>
<evidence type="ECO:0000313" key="8">
    <source>
        <dbReference type="EMBL" id="AKU99487.1"/>
    </source>
</evidence>
<evidence type="ECO:0000256" key="5">
    <source>
        <dbReference type="SAM" id="MobiDB-lite"/>
    </source>
</evidence>
<dbReference type="GO" id="GO:0005524">
    <property type="term" value="F:ATP binding"/>
    <property type="evidence" value="ECO:0007669"/>
    <property type="project" value="UniProtKB-KW"/>
</dbReference>
<dbReference type="Proteomes" id="UP000064967">
    <property type="component" value="Chromosome"/>
</dbReference>
<dbReference type="STRING" id="1391654.AKJ09_06151"/>
<feature type="domain" description="Protein kinase" evidence="7">
    <location>
        <begin position="14"/>
        <end position="286"/>
    </location>
</feature>
<keyword evidence="3 8" id="KW-0418">Kinase</keyword>
<dbReference type="SUPFAM" id="SSF56112">
    <property type="entry name" value="Protein kinase-like (PK-like)"/>
    <property type="match status" value="1"/>
</dbReference>
<keyword evidence="6" id="KW-0472">Membrane</keyword>
<gene>
    <name evidence="8" type="ORF">AKJ09_06151</name>
</gene>
<keyword evidence="8" id="KW-0723">Serine/threonine-protein kinase</keyword>
<evidence type="ECO:0000256" key="2">
    <source>
        <dbReference type="ARBA" id="ARBA00022741"/>
    </source>
</evidence>
<protein>
    <submittedName>
        <fullName evidence="8">Serine/threonine protein kinase</fullName>
    </submittedName>
</protein>
<dbReference type="AlphaFoldDB" id="A0A0K1Q171"/>
<dbReference type="PATRIC" id="fig|1391654.3.peg.6238"/>
<dbReference type="PANTHER" id="PTHR43289:SF6">
    <property type="entry name" value="SERINE_THREONINE-PROTEIN KINASE NEKL-3"/>
    <property type="match status" value="1"/>
</dbReference>
<keyword evidence="9" id="KW-1185">Reference proteome</keyword>
<dbReference type="PROSITE" id="PS50011">
    <property type="entry name" value="PROTEIN_KINASE_DOM"/>
    <property type="match status" value="1"/>
</dbReference>
<dbReference type="KEGG" id="llu:AKJ09_06151"/>
<dbReference type="Gene3D" id="1.10.510.10">
    <property type="entry name" value="Transferase(Phosphotransferase) domain 1"/>
    <property type="match status" value="1"/>
</dbReference>
<accession>A0A0K1Q171</accession>
<dbReference type="PROSITE" id="PS00109">
    <property type="entry name" value="PROTEIN_KINASE_TYR"/>
    <property type="match status" value="1"/>
</dbReference>
<evidence type="ECO:0000256" key="4">
    <source>
        <dbReference type="ARBA" id="ARBA00022840"/>
    </source>
</evidence>
<sequence>MSEQRNVPFEVGRYTVHAEVAAGGMARVHLATVAGPFGFRKVVAVKRLHAELAREPDVRELFLDEGRLSARISHANVVPMLDVVDARREVLLVMEYIDGEALHRLIAAARLQREPIPIPVCVAIATGVLRGLHAAHETKNEHGESLGVVHRDVSPSNVLVGSDGIARTLDFGIARAAGQNHVTRDGVVRGKIAYVSPEQLHGLAVTRQSDVYSMSVVLWEMLTLERLFGGEGDAVTAARVASFMAPPPSRHRPDVPRTLNRIVMRGLARQRQNRYGTGAEMADELEACVPPASPQQVAAWMEKLAASALAERRAMVASCSLAATTRKPPSRRAARLAFSLGAAGVIALLAAWAWSPRAGKAALATEVALTTTAATLASTPVFSPPVMTAPVSTEEPPTKPSPAARTPARTAEKVSPAVTATPPSPVHAPVEDDEAWLRARR</sequence>
<dbReference type="CDD" id="cd14014">
    <property type="entry name" value="STKc_PknB_like"/>
    <property type="match status" value="1"/>
</dbReference>
<dbReference type="InterPro" id="IPR008266">
    <property type="entry name" value="Tyr_kinase_AS"/>
</dbReference>
<keyword evidence="4" id="KW-0067">ATP-binding</keyword>
<feature type="region of interest" description="Disordered" evidence="5">
    <location>
        <begin position="387"/>
        <end position="441"/>
    </location>
</feature>
<evidence type="ECO:0000256" key="6">
    <source>
        <dbReference type="SAM" id="Phobius"/>
    </source>
</evidence>
<dbReference type="GO" id="GO:0004674">
    <property type="term" value="F:protein serine/threonine kinase activity"/>
    <property type="evidence" value="ECO:0007669"/>
    <property type="project" value="UniProtKB-KW"/>
</dbReference>